<name>A0ABU2SPC4_9ACTN</name>
<evidence type="ECO:0000313" key="3">
    <source>
        <dbReference type="Proteomes" id="UP001180531"/>
    </source>
</evidence>
<proteinExistence type="predicted"/>
<feature type="chain" id="PRO_5046667628" evidence="1">
    <location>
        <begin position="21"/>
        <end position="458"/>
    </location>
</feature>
<evidence type="ECO:0000256" key="1">
    <source>
        <dbReference type="SAM" id="SignalP"/>
    </source>
</evidence>
<reference evidence="2" key="1">
    <citation type="submission" date="2024-05" db="EMBL/GenBank/DDBJ databases">
        <title>30 novel species of actinomycetes from the DSMZ collection.</title>
        <authorList>
            <person name="Nouioui I."/>
        </authorList>
    </citation>
    <scope>NUCLEOTIDE SEQUENCE</scope>
    <source>
        <strain evidence="2">DSM 40473</strain>
    </source>
</reference>
<dbReference type="SUPFAM" id="SSF53850">
    <property type="entry name" value="Periplasmic binding protein-like II"/>
    <property type="match status" value="1"/>
</dbReference>
<organism evidence="2 3">
    <name type="scientific">Streptomyces hesseae</name>
    <dbReference type="NCBI Taxonomy" id="3075519"/>
    <lineage>
        <taxon>Bacteria</taxon>
        <taxon>Bacillati</taxon>
        <taxon>Actinomycetota</taxon>
        <taxon>Actinomycetes</taxon>
        <taxon>Kitasatosporales</taxon>
        <taxon>Streptomycetaceae</taxon>
        <taxon>Streptomyces</taxon>
    </lineage>
</organism>
<gene>
    <name evidence="2" type="ORF">RM609_17380</name>
</gene>
<sequence length="458" mass="49935">MRPTTPAHTPVLLVALTALAAASLVSCGSGSGDDDPNTVKVAYQRSTDNKVRIMDDYLAMIKKRFEQENPGKKLRLLPIQASQEDYYTKIQQMMRSAKTAPDVVREDTFLINSDITSGYLRPLDDKLAGWKDWDRFVPAAKASARGADGKTYGVPDGTDTRALWFNKEIFAKAGLPADWRPRTWNDVLDAARAVKRAVPGVIPLNVYTGKGAGEAATMQGFEMLLYGTGPDPLYVPASRKWVAGSKGFRDSLDFVRTVYAEKLGPDPSDALDPNISTHVTTEWLPAGKLAIDLDGNWLGKYWIAPGAKPWPRWTSVMGRAAFPTQDGGAPGRVSLSGGWTWSVSAKSVKADLAWRAISFMQTPENATEWTVRDGGIAVRDDVAAAAKYRASMAGIDFFTDLVKDTHWRPALPVYPRVSNAVQEAMESVTTGDADAAKAARTYDERLRSIVGGQGVTTR</sequence>
<evidence type="ECO:0000313" key="2">
    <source>
        <dbReference type="EMBL" id="MDT0450837.1"/>
    </source>
</evidence>
<feature type="signal peptide" evidence="1">
    <location>
        <begin position="1"/>
        <end position="20"/>
    </location>
</feature>
<dbReference type="PANTHER" id="PTHR43649">
    <property type="entry name" value="ARABINOSE-BINDING PROTEIN-RELATED"/>
    <property type="match status" value="1"/>
</dbReference>
<dbReference type="PROSITE" id="PS51257">
    <property type="entry name" value="PROKAR_LIPOPROTEIN"/>
    <property type="match status" value="1"/>
</dbReference>
<dbReference type="Proteomes" id="UP001180531">
    <property type="component" value="Unassembled WGS sequence"/>
</dbReference>
<dbReference type="RefSeq" id="WP_311611908.1">
    <property type="nucleotide sequence ID" value="NZ_JAVRFI010000010.1"/>
</dbReference>
<keyword evidence="1" id="KW-0732">Signal</keyword>
<dbReference type="Gene3D" id="3.40.190.10">
    <property type="entry name" value="Periplasmic binding protein-like II"/>
    <property type="match status" value="1"/>
</dbReference>
<accession>A0ABU2SPC4</accession>
<dbReference type="InterPro" id="IPR006059">
    <property type="entry name" value="SBP"/>
</dbReference>
<dbReference type="InterPro" id="IPR050490">
    <property type="entry name" value="Bact_solute-bd_prot1"/>
</dbReference>
<dbReference type="Pfam" id="PF01547">
    <property type="entry name" value="SBP_bac_1"/>
    <property type="match status" value="1"/>
</dbReference>
<dbReference type="PANTHER" id="PTHR43649:SF14">
    <property type="entry name" value="BLR3389 PROTEIN"/>
    <property type="match status" value="1"/>
</dbReference>
<protein>
    <submittedName>
        <fullName evidence="2">Extracellular solute-binding protein</fullName>
    </submittedName>
</protein>
<dbReference type="EMBL" id="JAVRFI010000010">
    <property type="protein sequence ID" value="MDT0450837.1"/>
    <property type="molecule type" value="Genomic_DNA"/>
</dbReference>
<comment type="caution">
    <text evidence="2">The sequence shown here is derived from an EMBL/GenBank/DDBJ whole genome shotgun (WGS) entry which is preliminary data.</text>
</comment>
<keyword evidence="3" id="KW-1185">Reference proteome</keyword>